<evidence type="ECO:0000256" key="10">
    <source>
        <dbReference type="ARBA" id="ARBA00025198"/>
    </source>
</evidence>
<evidence type="ECO:0000256" key="6">
    <source>
        <dbReference type="ARBA" id="ARBA00022781"/>
    </source>
</evidence>
<keyword evidence="3" id="KW-0813">Transport</keyword>
<comment type="function">
    <text evidence="10">F(1)F(0) ATP synthase produces ATP from ADP in the presence of a proton or sodium gradient. F-type ATPases consist of two structural domains, F(1) containing the extramembraneous catalytic core and F(0) containing the membrane proton channel, linked together by a central stalk and a peripheral stalk. During catalysis, ATP synthesis in the catalytic domain of F(1) is coupled via a rotary mechanism of the central stalk subunits to proton translocation.</text>
</comment>
<dbReference type="GO" id="GO:0045259">
    <property type="term" value="C:proton-transporting ATP synthase complex"/>
    <property type="evidence" value="ECO:0007669"/>
    <property type="project" value="UniProtKB-KW"/>
</dbReference>
<dbReference type="PANTHER" id="PTHR33445:SF2">
    <property type="entry name" value="ATP SYNTHASE SUBUNIT B', CHLOROPLASTIC"/>
    <property type="match status" value="1"/>
</dbReference>
<dbReference type="GO" id="GO:0046961">
    <property type="term" value="F:proton-transporting ATPase activity, rotational mechanism"/>
    <property type="evidence" value="ECO:0007669"/>
    <property type="project" value="TreeGrafter"/>
</dbReference>
<evidence type="ECO:0000256" key="1">
    <source>
        <dbReference type="ARBA" id="ARBA00004167"/>
    </source>
</evidence>
<dbReference type="GO" id="GO:0015986">
    <property type="term" value="P:proton motive force-driven ATP synthesis"/>
    <property type="evidence" value="ECO:0007669"/>
    <property type="project" value="InterPro"/>
</dbReference>
<dbReference type="EMBL" id="UINC01001652">
    <property type="protein sequence ID" value="SUZ85815.1"/>
    <property type="molecule type" value="Genomic_DNA"/>
</dbReference>
<keyword evidence="8" id="KW-0406">Ion transport</keyword>
<gene>
    <name evidence="12" type="ORF">METZ01_LOCUS38669</name>
</gene>
<protein>
    <recommendedName>
        <fullName evidence="13">ATP synthase YMF19-like N-terminal domain-containing protein</fullName>
    </recommendedName>
</protein>
<evidence type="ECO:0008006" key="13">
    <source>
        <dbReference type="Google" id="ProtNLM"/>
    </source>
</evidence>
<keyword evidence="9" id="KW-0472">Membrane</keyword>
<feature type="non-terminal residue" evidence="12">
    <location>
        <position position="1"/>
    </location>
</feature>
<keyword evidence="5" id="KW-0812">Transmembrane</keyword>
<dbReference type="InterPro" id="IPR050059">
    <property type="entry name" value="ATP_synthase_B_chain"/>
</dbReference>
<keyword evidence="7" id="KW-1133">Transmembrane helix</keyword>
<keyword evidence="6" id="KW-0375">Hydrogen ion transport</keyword>
<evidence type="ECO:0000256" key="11">
    <source>
        <dbReference type="SAM" id="Coils"/>
    </source>
</evidence>
<evidence type="ECO:0000313" key="12">
    <source>
        <dbReference type="EMBL" id="SUZ85815.1"/>
    </source>
</evidence>
<dbReference type="PANTHER" id="PTHR33445">
    <property type="entry name" value="ATP SYNTHASE SUBUNIT B', CHLOROPLASTIC"/>
    <property type="match status" value="1"/>
</dbReference>
<evidence type="ECO:0000256" key="9">
    <source>
        <dbReference type="ARBA" id="ARBA00023136"/>
    </source>
</evidence>
<evidence type="ECO:0000256" key="7">
    <source>
        <dbReference type="ARBA" id="ARBA00022989"/>
    </source>
</evidence>
<evidence type="ECO:0000256" key="3">
    <source>
        <dbReference type="ARBA" id="ARBA00022448"/>
    </source>
</evidence>
<dbReference type="InterPro" id="IPR002146">
    <property type="entry name" value="ATP_synth_b/b'su_bac/chlpt"/>
</dbReference>
<dbReference type="Pfam" id="PF00430">
    <property type="entry name" value="ATP-synt_B"/>
    <property type="match status" value="1"/>
</dbReference>
<feature type="coiled-coil region" evidence="11">
    <location>
        <begin position="24"/>
        <end position="58"/>
    </location>
</feature>
<accession>A0A381R252</accession>
<proteinExistence type="inferred from homology"/>
<evidence type="ECO:0000256" key="4">
    <source>
        <dbReference type="ARBA" id="ARBA00022547"/>
    </source>
</evidence>
<dbReference type="CDD" id="cd06503">
    <property type="entry name" value="ATP-synt_Fo_b"/>
    <property type="match status" value="1"/>
</dbReference>
<organism evidence="12">
    <name type="scientific">marine metagenome</name>
    <dbReference type="NCBI Taxonomy" id="408172"/>
    <lineage>
        <taxon>unclassified sequences</taxon>
        <taxon>metagenomes</taxon>
        <taxon>ecological metagenomes</taxon>
    </lineage>
</organism>
<sequence>VIAFVLVLAWTLERTLIKPLTRVMQEREQAIASARELAESATQRAAAATREFEEKRAEARADIFKQMDKMRQDLLVHREDILQKARIEADAAFKEASTRLSAQTEDARAQLEHDAQALGIAVAEQMLDRKILSN</sequence>
<evidence type="ECO:0000256" key="2">
    <source>
        <dbReference type="ARBA" id="ARBA00005513"/>
    </source>
</evidence>
<evidence type="ECO:0000256" key="8">
    <source>
        <dbReference type="ARBA" id="ARBA00023065"/>
    </source>
</evidence>
<evidence type="ECO:0000256" key="5">
    <source>
        <dbReference type="ARBA" id="ARBA00022692"/>
    </source>
</evidence>
<comment type="similarity">
    <text evidence="2">Belongs to the ATPase B chain family.</text>
</comment>
<name>A0A381R252_9ZZZZ</name>
<keyword evidence="11" id="KW-0175">Coiled coil</keyword>
<keyword evidence="4" id="KW-0138">CF(0)</keyword>
<reference evidence="12" key="1">
    <citation type="submission" date="2018-05" db="EMBL/GenBank/DDBJ databases">
        <authorList>
            <person name="Lanie J.A."/>
            <person name="Ng W.-L."/>
            <person name="Kazmierczak K.M."/>
            <person name="Andrzejewski T.M."/>
            <person name="Davidsen T.M."/>
            <person name="Wayne K.J."/>
            <person name="Tettelin H."/>
            <person name="Glass J.I."/>
            <person name="Rusch D."/>
            <person name="Podicherti R."/>
            <person name="Tsui H.-C.T."/>
            <person name="Winkler M.E."/>
        </authorList>
    </citation>
    <scope>NUCLEOTIDE SEQUENCE</scope>
</reference>
<comment type="subcellular location">
    <subcellularLocation>
        <location evidence="1">Membrane</location>
        <topology evidence="1">Single-pass membrane protein</topology>
    </subcellularLocation>
</comment>
<dbReference type="AlphaFoldDB" id="A0A381R252"/>